<dbReference type="InterPro" id="IPR019734">
    <property type="entry name" value="TPR_rpt"/>
</dbReference>
<dbReference type="SMART" id="SM00028">
    <property type="entry name" value="TPR"/>
    <property type="match status" value="3"/>
</dbReference>
<feature type="repeat" description="TPR" evidence="2">
    <location>
        <begin position="80"/>
        <end position="113"/>
    </location>
</feature>
<keyword evidence="4" id="KW-1185">Reference proteome</keyword>
<organism evidence="3 4">
    <name type="scientific">Mycena metata</name>
    <dbReference type="NCBI Taxonomy" id="1033252"/>
    <lineage>
        <taxon>Eukaryota</taxon>
        <taxon>Fungi</taxon>
        <taxon>Dikarya</taxon>
        <taxon>Basidiomycota</taxon>
        <taxon>Agaricomycotina</taxon>
        <taxon>Agaricomycetes</taxon>
        <taxon>Agaricomycetidae</taxon>
        <taxon>Agaricales</taxon>
        <taxon>Marasmiineae</taxon>
        <taxon>Mycenaceae</taxon>
        <taxon>Mycena</taxon>
    </lineage>
</organism>
<accession>A0AAD7IMR1</accession>
<comment type="caution">
    <text evidence="3">The sequence shown here is derived from an EMBL/GenBank/DDBJ whole genome shotgun (WGS) entry which is preliminary data.</text>
</comment>
<dbReference type="EMBL" id="JARKIB010000082">
    <property type="protein sequence ID" value="KAJ7745657.1"/>
    <property type="molecule type" value="Genomic_DNA"/>
</dbReference>
<evidence type="ECO:0000256" key="2">
    <source>
        <dbReference type="PROSITE-ProRule" id="PRU00339"/>
    </source>
</evidence>
<dbReference type="AlphaFoldDB" id="A0AAD7IMR1"/>
<dbReference type="InterPro" id="IPR051966">
    <property type="entry name" value="RPAP3"/>
</dbReference>
<evidence type="ECO:0008006" key="5">
    <source>
        <dbReference type="Google" id="ProtNLM"/>
    </source>
</evidence>
<dbReference type="InterPro" id="IPR011990">
    <property type="entry name" value="TPR-like_helical_dom_sf"/>
</dbReference>
<dbReference type="Proteomes" id="UP001215598">
    <property type="component" value="Unassembled WGS sequence"/>
</dbReference>
<proteinExistence type="predicted"/>
<sequence length="546" mass="61220">MSAHTSAELKAEGNALFSAKKYKEAEQKYTGAIEAGDEVADPKGLAILYANRAACRLSLKRYLDAERDATKATVLDPTYAKAFARLATAQDGQGKYDESKESWQHALDALPKTDLKQAEQLQKSQYEVGLANATVALVKAQNTAITDNTDPRNGAFIMRGEGRLPWDLAAVIVPRLRRETPNNPSLVYSSAWVIHFAYEEFAQGIKQLDELQQIGNQMAGRLGAIDALCNGIMRDSRVFHMSDGKFISKYNKQVAFEAQVRRAWTDGGPELVIREALARQSNEGWDSVRPALGVTIRALIMRGMLEGGLRQNHHVAAEMLKNCLDVLRTLKEHWILEPKENRGAIFQKTFIFGVQELYIDALMHTYDRSNPSAELLEDLLRESDLLINGVDEALRQPSPGQPDPGFVSSFYIYPRGKAYAMKGFYYNQKATFMPEGHDRLMFFRKSANEYLKAAESFPEDDETHPWFLNIALGAMLSARTFPVRETLDVMKRIRLSIPKAKEIWERSAMSFEGVWTTLENVASREQELCDLVAQGTFTLDACVGGE</sequence>
<dbReference type="SUPFAM" id="SSF48452">
    <property type="entry name" value="TPR-like"/>
    <property type="match status" value="1"/>
</dbReference>
<evidence type="ECO:0000313" key="4">
    <source>
        <dbReference type="Proteomes" id="UP001215598"/>
    </source>
</evidence>
<dbReference type="PANTHER" id="PTHR46423">
    <property type="entry name" value="RNA POLYMERASE II-ASSOCIATED PROTEIN 3"/>
    <property type="match status" value="1"/>
</dbReference>
<evidence type="ECO:0000313" key="3">
    <source>
        <dbReference type="EMBL" id="KAJ7745657.1"/>
    </source>
</evidence>
<gene>
    <name evidence="3" type="ORF">B0H16DRAFT_1726704</name>
</gene>
<reference evidence="3" key="1">
    <citation type="submission" date="2023-03" db="EMBL/GenBank/DDBJ databases">
        <title>Massive genome expansion in bonnet fungi (Mycena s.s.) driven by repeated elements and novel gene families across ecological guilds.</title>
        <authorList>
            <consortium name="Lawrence Berkeley National Laboratory"/>
            <person name="Harder C.B."/>
            <person name="Miyauchi S."/>
            <person name="Viragh M."/>
            <person name="Kuo A."/>
            <person name="Thoen E."/>
            <person name="Andreopoulos B."/>
            <person name="Lu D."/>
            <person name="Skrede I."/>
            <person name="Drula E."/>
            <person name="Henrissat B."/>
            <person name="Morin E."/>
            <person name="Kohler A."/>
            <person name="Barry K."/>
            <person name="LaButti K."/>
            <person name="Morin E."/>
            <person name="Salamov A."/>
            <person name="Lipzen A."/>
            <person name="Mereny Z."/>
            <person name="Hegedus B."/>
            <person name="Baldrian P."/>
            <person name="Stursova M."/>
            <person name="Weitz H."/>
            <person name="Taylor A."/>
            <person name="Grigoriev I.V."/>
            <person name="Nagy L.G."/>
            <person name="Martin F."/>
            <person name="Kauserud H."/>
        </authorList>
    </citation>
    <scope>NUCLEOTIDE SEQUENCE</scope>
    <source>
        <strain evidence="3">CBHHK182m</strain>
    </source>
</reference>
<dbReference type="PANTHER" id="PTHR46423:SF1">
    <property type="entry name" value="RNA POLYMERASE II-ASSOCIATED PROTEIN 3"/>
    <property type="match status" value="1"/>
</dbReference>
<name>A0AAD7IMR1_9AGAR</name>
<evidence type="ECO:0000256" key="1">
    <source>
        <dbReference type="ARBA" id="ARBA00022803"/>
    </source>
</evidence>
<protein>
    <recommendedName>
        <fullName evidence="5">TPR-like protein</fullName>
    </recommendedName>
</protein>
<dbReference type="GO" id="GO:0101031">
    <property type="term" value="C:protein folding chaperone complex"/>
    <property type="evidence" value="ECO:0007669"/>
    <property type="project" value="TreeGrafter"/>
</dbReference>
<dbReference type="PROSITE" id="PS50005">
    <property type="entry name" value="TPR"/>
    <property type="match status" value="1"/>
</dbReference>
<keyword evidence="1 2" id="KW-0802">TPR repeat</keyword>
<dbReference type="Gene3D" id="1.25.40.10">
    <property type="entry name" value="Tetratricopeptide repeat domain"/>
    <property type="match status" value="1"/>
</dbReference>